<dbReference type="EMBL" id="WJBE01000008">
    <property type="protein sequence ID" value="MBC3900143.1"/>
    <property type="molecule type" value="Genomic_DNA"/>
</dbReference>
<sequence>MFLNIWEYVTKEQTKLMDYRSLTWNYEYGTWLHNSDTVMDIKEDLLDIIEVSREVLYSDWKKSSFLKKVSQSILRIAAPLL</sequence>
<accession>A0ABR6YY58</accession>
<dbReference type="RefSeq" id="WP_186894459.1">
    <property type="nucleotide sequence ID" value="NZ_WJBE01000008.1"/>
</dbReference>
<reference evidence="1 2" key="1">
    <citation type="journal article" date="2020" name="mSystems">
        <title>Defining Genomic and Predicted Metabolic Features of the Acetobacterium Genus.</title>
        <authorList>
            <person name="Ross D.E."/>
            <person name="Marshall C.W."/>
            <person name="Gulliver D."/>
            <person name="May H.D."/>
            <person name="Norman R.S."/>
        </authorList>
    </citation>
    <scope>NUCLEOTIDE SEQUENCE [LARGE SCALE GENOMIC DNA]</scope>
    <source>
        <strain evidence="1 2">DSM 4132</strain>
    </source>
</reference>
<keyword evidence="2" id="KW-1185">Reference proteome</keyword>
<name>A0ABR6YY58_9FIRM</name>
<evidence type="ECO:0000313" key="1">
    <source>
        <dbReference type="EMBL" id="MBC3900143.1"/>
    </source>
</evidence>
<evidence type="ECO:0000313" key="2">
    <source>
        <dbReference type="Proteomes" id="UP000622405"/>
    </source>
</evidence>
<protein>
    <submittedName>
        <fullName evidence="1">Uncharacterized protein</fullName>
    </submittedName>
</protein>
<proteinExistence type="predicted"/>
<comment type="caution">
    <text evidence="1">The sequence shown here is derived from an EMBL/GenBank/DDBJ whole genome shotgun (WGS) entry which is preliminary data.</text>
</comment>
<organism evidence="1 2">
    <name type="scientific">Acetobacterium malicum</name>
    <dbReference type="NCBI Taxonomy" id="52692"/>
    <lineage>
        <taxon>Bacteria</taxon>
        <taxon>Bacillati</taxon>
        <taxon>Bacillota</taxon>
        <taxon>Clostridia</taxon>
        <taxon>Eubacteriales</taxon>
        <taxon>Eubacteriaceae</taxon>
        <taxon>Acetobacterium</taxon>
    </lineage>
</organism>
<gene>
    <name evidence="1" type="ORF">GH811_10990</name>
</gene>
<dbReference type="Proteomes" id="UP000622405">
    <property type="component" value="Unassembled WGS sequence"/>
</dbReference>